<dbReference type="InterPro" id="IPR036915">
    <property type="entry name" value="Cyclin-like_sf"/>
</dbReference>
<keyword evidence="2" id="KW-1185">Reference proteome</keyword>
<dbReference type="HOGENOM" id="CLU_120586_0_0_1"/>
<accession>A0A0B2UME9</accession>
<proteinExistence type="predicted"/>
<sequence length="195" mass="22317">METVFRNDLGEGNKIVLDVSQMLCISYRSRIMAQIVFQKVYPKFFKKEGHTIVAIASVYLSAKINEALVKPDVLFEMLSRSMPTGAALTREKLVNVECKIIEMIEFQFNVYPAQLFLIRIGKTLGIDVSRKLLVLDEIHGDSRANFIKYFDGMYDPEIVALSVLSDDEIRLFECYFSAIIDRGLIEEVRSIMSKK</sequence>
<comment type="caution">
    <text evidence="1">The sequence shown here is derived from an EMBL/GenBank/DDBJ whole genome shotgun (WGS) entry which is preliminary data.</text>
</comment>
<dbReference type="AlphaFoldDB" id="A0A0B2UME9"/>
<dbReference type="Proteomes" id="UP000031056">
    <property type="component" value="Unassembled WGS sequence"/>
</dbReference>
<dbReference type="OrthoDB" id="4951845at2759"/>
<dbReference type="EMBL" id="JOKQ01000001">
    <property type="protein sequence ID" value="KHN70454.1"/>
    <property type="molecule type" value="Genomic_DNA"/>
</dbReference>
<dbReference type="InParanoid" id="A0A0B2UME9"/>
<gene>
    <name evidence="1" type="ORF">M896_011080</name>
</gene>
<dbReference type="VEuPathDB" id="MicrosporidiaDB:M896_011080"/>
<name>A0A0B2UME9_9MICR</name>
<evidence type="ECO:0000313" key="2">
    <source>
        <dbReference type="Proteomes" id="UP000031056"/>
    </source>
</evidence>
<dbReference type="GeneID" id="26260951"/>
<dbReference type="STRING" id="1354746.A0A0B2UME9"/>
<reference evidence="1 2" key="1">
    <citation type="journal article" date="2014" name="MBio">
        <title>The Ordospora colligata genome; evolution of extreme reduction in microsporidia and host-to-parasite horizontal gene transfer.</title>
        <authorList>
            <person name="Pombert J.-F."/>
            <person name="Haag K.L."/>
            <person name="Beidas S."/>
            <person name="Ebert D."/>
            <person name="Keeling P.J."/>
        </authorList>
    </citation>
    <scope>NUCLEOTIDE SEQUENCE [LARGE SCALE GENOMIC DNA]</scope>
    <source>
        <strain evidence="1 2">OC4</strain>
    </source>
</reference>
<dbReference type="SUPFAM" id="SSF47954">
    <property type="entry name" value="Cyclin-like"/>
    <property type="match status" value="1"/>
</dbReference>
<dbReference type="Gene3D" id="1.10.472.10">
    <property type="entry name" value="Cyclin-like"/>
    <property type="match status" value="1"/>
</dbReference>
<protein>
    <submittedName>
        <fullName evidence="1">Cyclin K-like protein</fullName>
    </submittedName>
</protein>
<evidence type="ECO:0000313" key="1">
    <source>
        <dbReference type="EMBL" id="KHN70454.1"/>
    </source>
</evidence>
<dbReference type="RefSeq" id="XP_014564496.1">
    <property type="nucleotide sequence ID" value="XM_014709010.1"/>
</dbReference>
<organism evidence="1 2">
    <name type="scientific">Ordospora colligata OC4</name>
    <dbReference type="NCBI Taxonomy" id="1354746"/>
    <lineage>
        <taxon>Eukaryota</taxon>
        <taxon>Fungi</taxon>
        <taxon>Fungi incertae sedis</taxon>
        <taxon>Microsporidia</taxon>
        <taxon>Ordosporidae</taxon>
        <taxon>Ordospora</taxon>
    </lineage>
</organism>